<name>A0A6L7ETY7_9ACTN</name>
<dbReference type="AlphaFoldDB" id="A0A6L7ETY7"/>
<dbReference type="RefSeq" id="WP_160875721.1">
    <property type="nucleotide sequence ID" value="NZ_WUEK01000002.1"/>
</dbReference>
<gene>
    <name evidence="1" type="ORF">GRQ65_05070</name>
</gene>
<proteinExistence type="predicted"/>
<evidence type="ECO:0000313" key="1">
    <source>
        <dbReference type="EMBL" id="MXG88918.1"/>
    </source>
</evidence>
<dbReference type="EMBL" id="WUEK01000002">
    <property type="protein sequence ID" value="MXG88918.1"/>
    <property type="molecule type" value="Genomic_DNA"/>
</dbReference>
<reference evidence="1 2" key="1">
    <citation type="submission" date="2019-12" db="EMBL/GenBank/DDBJ databases">
        <authorList>
            <person name="Kun Z."/>
        </authorList>
    </citation>
    <scope>NUCLEOTIDE SEQUENCE [LARGE SCALE GENOMIC DNA]</scope>
    <source>
        <strain evidence="1 2">YIM 123512</strain>
    </source>
</reference>
<organism evidence="1 2">
    <name type="scientific">Nocardioides flavescens</name>
    <dbReference type="NCBI Taxonomy" id="2691959"/>
    <lineage>
        <taxon>Bacteria</taxon>
        <taxon>Bacillati</taxon>
        <taxon>Actinomycetota</taxon>
        <taxon>Actinomycetes</taxon>
        <taxon>Propionibacteriales</taxon>
        <taxon>Nocardioidaceae</taxon>
        <taxon>Nocardioides</taxon>
    </lineage>
</organism>
<accession>A0A6L7ETY7</accession>
<dbReference type="Proteomes" id="UP000473325">
    <property type="component" value="Unassembled WGS sequence"/>
</dbReference>
<keyword evidence="2" id="KW-1185">Reference proteome</keyword>
<protein>
    <submittedName>
        <fullName evidence="1">Uncharacterized protein</fullName>
    </submittedName>
</protein>
<sequence length="132" mass="13905">MTGPVTTTELDPFDLPDWVGERSVTWSADAGLGGHLVEGSIAAEPDLALGCDLLAVDQAYPAPVVDSALRARAHQVWQHGEVLLVSHDGRTAVATPGTAYAADDVLEALTRLARAVGADPARWSVRLALRAR</sequence>
<evidence type="ECO:0000313" key="2">
    <source>
        <dbReference type="Proteomes" id="UP000473325"/>
    </source>
</evidence>
<comment type="caution">
    <text evidence="1">The sequence shown here is derived from an EMBL/GenBank/DDBJ whole genome shotgun (WGS) entry which is preliminary data.</text>
</comment>